<protein>
    <submittedName>
        <fullName evidence="2">Uncharacterized protein</fullName>
    </submittedName>
</protein>
<dbReference type="Proteomes" id="UP000527355">
    <property type="component" value="Unassembled WGS sequence"/>
</dbReference>
<accession>A0A7J8ALK1</accession>
<name>A0A7J8ALK1_MYOMY</name>
<keyword evidence="3" id="KW-1185">Reference proteome</keyword>
<keyword evidence="1" id="KW-0472">Membrane</keyword>
<evidence type="ECO:0000256" key="1">
    <source>
        <dbReference type="SAM" id="Phobius"/>
    </source>
</evidence>
<evidence type="ECO:0000313" key="3">
    <source>
        <dbReference type="Proteomes" id="UP000527355"/>
    </source>
</evidence>
<dbReference type="AlphaFoldDB" id="A0A7J8ALK1"/>
<reference evidence="2 3" key="1">
    <citation type="journal article" date="2020" name="Nature">
        <title>Six reference-quality genomes reveal evolution of bat adaptations.</title>
        <authorList>
            <person name="Jebb D."/>
            <person name="Huang Z."/>
            <person name="Pippel M."/>
            <person name="Hughes G.M."/>
            <person name="Lavrichenko K."/>
            <person name="Devanna P."/>
            <person name="Winkler S."/>
            <person name="Jermiin L.S."/>
            <person name="Skirmuntt E.C."/>
            <person name="Katzourakis A."/>
            <person name="Burkitt-Gray L."/>
            <person name="Ray D.A."/>
            <person name="Sullivan K.A.M."/>
            <person name="Roscito J.G."/>
            <person name="Kirilenko B.M."/>
            <person name="Davalos L.M."/>
            <person name="Corthals A.P."/>
            <person name="Power M.L."/>
            <person name="Jones G."/>
            <person name="Ransome R.D."/>
            <person name="Dechmann D.K.N."/>
            <person name="Locatelli A.G."/>
            <person name="Puechmaille S.J."/>
            <person name="Fedrigo O."/>
            <person name="Jarvis E.D."/>
            <person name="Hiller M."/>
            <person name="Vernes S.C."/>
            <person name="Myers E.W."/>
            <person name="Teeling E.C."/>
        </authorList>
    </citation>
    <scope>NUCLEOTIDE SEQUENCE [LARGE SCALE GENOMIC DNA]</scope>
    <source>
        <strain evidence="2">MMyoMyo1</strain>
        <tissue evidence="2">Flight muscle</tissue>
    </source>
</reference>
<gene>
    <name evidence="2" type="ORF">mMyoMyo1_007823</name>
</gene>
<organism evidence="2 3">
    <name type="scientific">Myotis myotis</name>
    <name type="common">Greater mouse-eared bat</name>
    <name type="synonym">Vespertilio myotis</name>
    <dbReference type="NCBI Taxonomy" id="51298"/>
    <lineage>
        <taxon>Eukaryota</taxon>
        <taxon>Metazoa</taxon>
        <taxon>Chordata</taxon>
        <taxon>Craniata</taxon>
        <taxon>Vertebrata</taxon>
        <taxon>Euteleostomi</taxon>
        <taxon>Mammalia</taxon>
        <taxon>Eutheria</taxon>
        <taxon>Laurasiatheria</taxon>
        <taxon>Chiroptera</taxon>
        <taxon>Yangochiroptera</taxon>
        <taxon>Vespertilionidae</taxon>
        <taxon>Myotis</taxon>
    </lineage>
</organism>
<dbReference type="EMBL" id="JABWUV010000001">
    <property type="protein sequence ID" value="KAF6387314.1"/>
    <property type="molecule type" value="Genomic_DNA"/>
</dbReference>
<feature type="transmembrane region" description="Helical" evidence="1">
    <location>
        <begin position="104"/>
        <end position="130"/>
    </location>
</feature>
<keyword evidence="1" id="KW-1133">Transmembrane helix</keyword>
<keyword evidence="1" id="KW-0812">Transmembrane</keyword>
<sequence>MIKYLPDPVSPPLKFLLIIVSVSKTFSLTKLSQSKHKSTFLVILYSYLKHFVSPPSQMLIISMYPQYSPIQAIVQDVSSTRISIAAFQNHTHHLKHYLNSLLPLYFVFLHFFICYTYAFVVPSVPPLFIIPGRVLHGKIRLCTQGGGESRFRVVHMEIIQN</sequence>
<evidence type="ECO:0000313" key="2">
    <source>
        <dbReference type="EMBL" id="KAF6387314.1"/>
    </source>
</evidence>
<proteinExistence type="predicted"/>
<comment type="caution">
    <text evidence="2">The sequence shown here is derived from an EMBL/GenBank/DDBJ whole genome shotgun (WGS) entry which is preliminary data.</text>
</comment>